<keyword evidence="4" id="KW-1185">Reference proteome</keyword>
<dbReference type="RefSeq" id="WP_282757250.1">
    <property type="nucleotide sequence ID" value="NZ_JASCTH010000002.1"/>
</dbReference>
<proteinExistence type="predicted"/>
<organism evidence="3 4">
    <name type="scientific">Actinoplanes sandaracinus</name>
    <dbReference type="NCBI Taxonomy" id="3045177"/>
    <lineage>
        <taxon>Bacteria</taxon>
        <taxon>Bacillati</taxon>
        <taxon>Actinomycetota</taxon>
        <taxon>Actinomycetes</taxon>
        <taxon>Micromonosporales</taxon>
        <taxon>Micromonosporaceae</taxon>
        <taxon>Actinoplanes</taxon>
    </lineage>
</organism>
<keyword evidence="2" id="KW-0472">Membrane</keyword>
<feature type="transmembrane region" description="Helical" evidence="2">
    <location>
        <begin position="125"/>
        <end position="149"/>
    </location>
</feature>
<evidence type="ECO:0008006" key="5">
    <source>
        <dbReference type="Google" id="ProtNLM"/>
    </source>
</evidence>
<feature type="compositionally biased region" description="Basic and acidic residues" evidence="1">
    <location>
        <begin position="11"/>
        <end position="28"/>
    </location>
</feature>
<gene>
    <name evidence="3" type="ORF">QLQ12_04475</name>
</gene>
<reference evidence="3 4" key="1">
    <citation type="submission" date="2023-05" db="EMBL/GenBank/DDBJ databases">
        <title>Actinoplanes sp. NEAU-A12 genome sequencing.</title>
        <authorList>
            <person name="Wang Z.-S."/>
        </authorList>
    </citation>
    <scope>NUCLEOTIDE SEQUENCE [LARGE SCALE GENOMIC DNA]</scope>
    <source>
        <strain evidence="3 4">NEAU-A12</strain>
    </source>
</reference>
<name>A0ABT6WDQ3_9ACTN</name>
<keyword evidence="2" id="KW-0812">Transmembrane</keyword>
<evidence type="ECO:0000313" key="4">
    <source>
        <dbReference type="Proteomes" id="UP001241758"/>
    </source>
</evidence>
<protein>
    <recommendedName>
        <fullName evidence="5">DUF4190 domain-containing protein</fullName>
    </recommendedName>
</protein>
<accession>A0ABT6WDQ3</accession>
<evidence type="ECO:0000256" key="2">
    <source>
        <dbReference type="SAM" id="Phobius"/>
    </source>
</evidence>
<feature type="transmembrane region" description="Helical" evidence="2">
    <location>
        <begin position="71"/>
        <end position="89"/>
    </location>
</feature>
<evidence type="ECO:0000256" key="1">
    <source>
        <dbReference type="SAM" id="MobiDB-lite"/>
    </source>
</evidence>
<dbReference type="EMBL" id="JASCTH010000002">
    <property type="protein sequence ID" value="MDI6097854.1"/>
    <property type="molecule type" value="Genomic_DNA"/>
</dbReference>
<keyword evidence="2" id="KW-1133">Transmembrane helix</keyword>
<dbReference type="Proteomes" id="UP001241758">
    <property type="component" value="Unassembled WGS sequence"/>
</dbReference>
<evidence type="ECO:0000313" key="3">
    <source>
        <dbReference type="EMBL" id="MDI6097854.1"/>
    </source>
</evidence>
<sequence>MRIPTIPRQSTADKTDTDRTPVVPRRDDDEITTTTLPPVRPAPAHTETERARAISAPVAVTTPAPRARTSFIATLGLVLAVAGALLVLSGPLLGYGMGVAAIAAILSLAGVFTTRKRHVAGKGGALIGLVLSVGAIVIGVLALTGQLYWLGTDTQTVPELRTWLDTQFETRI</sequence>
<feature type="region of interest" description="Disordered" evidence="1">
    <location>
        <begin position="1"/>
        <end position="51"/>
    </location>
</feature>
<comment type="caution">
    <text evidence="3">The sequence shown here is derived from an EMBL/GenBank/DDBJ whole genome shotgun (WGS) entry which is preliminary data.</text>
</comment>
<feature type="transmembrane region" description="Helical" evidence="2">
    <location>
        <begin position="95"/>
        <end position="113"/>
    </location>
</feature>